<proteinExistence type="predicted"/>
<dbReference type="AlphaFoldDB" id="A0A8J5W9L7"/>
<evidence type="ECO:0000256" key="1">
    <source>
        <dbReference type="SAM" id="MobiDB-lite"/>
    </source>
</evidence>
<sequence length="103" mass="11051">MPAKRHASSSLAQPPLRSAAAAIQDLPVLPLLQSAAPPPLRSAGHHGQACGSGGDKAWIGEEAYWEEEREAGRRHIGRKSMRQERRNFVAPPFATSPCCAVSL</sequence>
<name>A0A8J5W9L7_ZIZPA</name>
<gene>
    <name evidence="2" type="ORF">GUJ93_ZPchr0010g9232</name>
</gene>
<keyword evidence="3" id="KW-1185">Reference proteome</keyword>
<reference evidence="2" key="1">
    <citation type="journal article" date="2021" name="bioRxiv">
        <title>Whole Genome Assembly and Annotation of Northern Wild Rice, Zizania palustris L., Supports a Whole Genome Duplication in the Zizania Genus.</title>
        <authorList>
            <person name="Haas M."/>
            <person name="Kono T."/>
            <person name="Macchietto M."/>
            <person name="Millas R."/>
            <person name="McGilp L."/>
            <person name="Shao M."/>
            <person name="Duquette J."/>
            <person name="Hirsch C.N."/>
            <person name="Kimball J."/>
        </authorList>
    </citation>
    <scope>NUCLEOTIDE SEQUENCE</scope>
    <source>
        <tissue evidence="2">Fresh leaf tissue</tissue>
    </source>
</reference>
<evidence type="ECO:0000313" key="2">
    <source>
        <dbReference type="EMBL" id="KAG8085344.1"/>
    </source>
</evidence>
<dbReference type="EMBL" id="JAAALK010000082">
    <property type="protein sequence ID" value="KAG8085344.1"/>
    <property type="molecule type" value="Genomic_DNA"/>
</dbReference>
<accession>A0A8J5W9L7</accession>
<evidence type="ECO:0000313" key="3">
    <source>
        <dbReference type="Proteomes" id="UP000729402"/>
    </source>
</evidence>
<reference evidence="2" key="2">
    <citation type="submission" date="2021-02" db="EMBL/GenBank/DDBJ databases">
        <authorList>
            <person name="Kimball J.A."/>
            <person name="Haas M.W."/>
            <person name="Macchietto M."/>
            <person name="Kono T."/>
            <person name="Duquette J."/>
            <person name="Shao M."/>
        </authorList>
    </citation>
    <scope>NUCLEOTIDE SEQUENCE</scope>
    <source>
        <tissue evidence="2">Fresh leaf tissue</tissue>
    </source>
</reference>
<dbReference type="Proteomes" id="UP000729402">
    <property type="component" value="Unassembled WGS sequence"/>
</dbReference>
<feature type="region of interest" description="Disordered" evidence="1">
    <location>
        <begin position="34"/>
        <end position="55"/>
    </location>
</feature>
<protein>
    <submittedName>
        <fullName evidence="2">Uncharacterized protein</fullName>
    </submittedName>
</protein>
<comment type="caution">
    <text evidence="2">The sequence shown here is derived from an EMBL/GenBank/DDBJ whole genome shotgun (WGS) entry which is preliminary data.</text>
</comment>
<organism evidence="2 3">
    <name type="scientific">Zizania palustris</name>
    <name type="common">Northern wild rice</name>
    <dbReference type="NCBI Taxonomy" id="103762"/>
    <lineage>
        <taxon>Eukaryota</taxon>
        <taxon>Viridiplantae</taxon>
        <taxon>Streptophyta</taxon>
        <taxon>Embryophyta</taxon>
        <taxon>Tracheophyta</taxon>
        <taxon>Spermatophyta</taxon>
        <taxon>Magnoliopsida</taxon>
        <taxon>Liliopsida</taxon>
        <taxon>Poales</taxon>
        <taxon>Poaceae</taxon>
        <taxon>BOP clade</taxon>
        <taxon>Oryzoideae</taxon>
        <taxon>Oryzeae</taxon>
        <taxon>Zizaniinae</taxon>
        <taxon>Zizania</taxon>
    </lineage>
</organism>